<dbReference type="OrthoDB" id="9803916at2"/>
<comment type="caution">
    <text evidence="2">The sequence shown here is derived from an EMBL/GenBank/DDBJ whole genome shotgun (WGS) entry which is preliminary data.</text>
</comment>
<dbReference type="EMBL" id="SACR01000001">
    <property type="protein sequence ID" value="RVU49131.1"/>
    <property type="molecule type" value="Genomic_DNA"/>
</dbReference>
<dbReference type="Proteomes" id="UP000285575">
    <property type="component" value="Unassembled WGS sequence"/>
</dbReference>
<sequence>MQIRVLGCSGSIAAGNRTTSFLLDDDVLVDAGTGVGDLTLDEMARVDHILVTHSHLDHVLAIGLLADSVTRRRHAAQRPPVVVHALQDTIAALRTHVFNGVIWPDFTRLPDTVNPVLAFQPLAVGEVLSLGRHRIEVLPASHTVPAVGYAVHGSQGAWVFTGDTGPNPALWARLRSLPVAVLVIETAFRDDEHALATISQHLCPSQLQRELEGFEQGAEVYITHIKPGELDAVMTEVGAQAGRHRIQALTTGQVLSLAD</sequence>
<proteinExistence type="predicted"/>
<feature type="domain" description="Metallo-beta-lactamase" evidence="1">
    <location>
        <begin position="17"/>
        <end position="206"/>
    </location>
</feature>
<protein>
    <submittedName>
        <fullName evidence="2">3',5'-cyclic-nucleotide phosphodiesterase</fullName>
    </submittedName>
</protein>
<evidence type="ECO:0000259" key="1">
    <source>
        <dbReference type="SMART" id="SM00849"/>
    </source>
</evidence>
<dbReference type="InterPro" id="IPR000396">
    <property type="entry name" value="Pdiesterase2"/>
</dbReference>
<dbReference type="InterPro" id="IPR001279">
    <property type="entry name" value="Metallo-B-lactamas"/>
</dbReference>
<dbReference type="SUPFAM" id="SSF56281">
    <property type="entry name" value="Metallo-hydrolase/oxidoreductase"/>
    <property type="match status" value="1"/>
</dbReference>
<evidence type="ECO:0000313" key="3">
    <source>
        <dbReference type="Proteomes" id="UP000285575"/>
    </source>
</evidence>
<dbReference type="RefSeq" id="WP_128226772.1">
    <property type="nucleotide sequence ID" value="NZ_SACR01000001.1"/>
</dbReference>
<dbReference type="Pfam" id="PF12706">
    <property type="entry name" value="Lactamase_B_2"/>
    <property type="match status" value="1"/>
</dbReference>
<name>A0A437RR35_9BURK</name>
<dbReference type="PRINTS" id="PR00388">
    <property type="entry name" value="PDIESTERASE2"/>
</dbReference>
<dbReference type="GO" id="GO:0006198">
    <property type="term" value="P:cAMP catabolic process"/>
    <property type="evidence" value="ECO:0007669"/>
    <property type="project" value="InterPro"/>
</dbReference>
<dbReference type="AlphaFoldDB" id="A0A437RR35"/>
<dbReference type="PANTHER" id="PTHR28283">
    <property type="entry name" value="3',5'-CYCLIC-NUCLEOTIDE PHOSPHODIESTERASE 1"/>
    <property type="match status" value="1"/>
</dbReference>
<dbReference type="PANTHER" id="PTHR28283:SF1">
    <property type="entry name" value="3',5'-CYCLIC-NUCLEOTIDE PHOSPHODIESTERASE 1"/>
    <property type="match status" value="1"/>
</dbReference>
<reference evidence="2 3" key="1">
    <citation type="submission" date="2019-01" db="EMBL/GenBank/DDBJ databases">
        <authorList>
            <person name="Chen W.-M."/>
        </authorList>
    </citation>
    <scope>NUCLEOTIDE SEQUENCE [LARGE SCALE GENOMIC DNA]</scope>
    <source>
        <strain evidence="2 3">KYPY4</strain>
    </source>
</reference>
<dbReference type="Gene3D" id="3.60.15.10">
    <property type="entry name" value="Ribonuclease Z/Hydroxyacylglutathione hydrolase-like"/>
    <property type="match status" value="1"/>
</dbReference>
<dbReference type="GO" id="GO:0047555">
    <property type="term" value="F:3',5'-cyclic-GMP phosphodiesterase activity"/>
    <property type="evidence" value="ECO:0007669"/>
    <property type="project" value="TreeGrafter"/>
</dbReference>
<dbReference type="GO" id="GO:0004115">
    <property type="term" value="F:3',5'-cyclic-AMP phosphodiesterase activity"/>
    <property type="evidence" value="ECO:0007669"/>
    <property type="project" value="InterPro"/>
</dbReference>
<gene>
    <name evidence="2" type="ORF">EOE66_00645</name>
</gene>
<dbReference type="InterPro" id="IPR036866">
    <property type="entry name" value="RibonucZ/Hydroxyglut_hydro"/>
</dbReference>
<keyword evidence="3" id="KW-1185">Reference proteome</keyword>
<accession>A0A437RR35</accession>
<dbReference type="GO" id="GO:1902660">
    <property type="term" value="P:negative regulation of glucose mediated signaling pathway"/>
    <property type="evidence" value="ECO:0007669"/>
    <property type="project" value="TreeGrafter"/>
</dbReference>
<evidence type="ECO:0000313" key="2">
    <source>
        <dbReference type="EMBL" id="RVU49131.1"/>
    </source>
</evidence>
<dbReference type="SMART" id="SM00849">
    <property type="entry name" value="Lactamase_B"/>
    <property type="match status" value="1"/>
</dbReference>
<dbReference type="CDD" id="cd07735">
    <property type="entry name" value="class_II_PDE_MBL-fold"/>
    <property type="match status" value="1"/>
</dbReference>
<organism evidence="2 3">
    <name type="scientific">Rubrivivax rivuli</name>
    <dbReference type="NCBI Taxonomy" id="1862385"/>
    <lineage>
        <taxon>Bacteria</taxon>
        <taxon>Pseudomonadati</taxon>
        <taxon>Pseudomonadota</taxon>
        <taxon>Betaproteobacteria</taxon>
        <taxon>Burkholderiales</taxon>
        <taxon>Sphaerotilaceae</taxon>
        <taxon>Rubrivivax</taxon>
    </lineage>
</organism>